<dbReference type="AlphaFoldDB" id="A0A194ACC5"/>
<keyword evidence="7" id="KW-1185">Reference proteome</keyword>
<evidence type="ECO:0000256" key="3">
    <source>
        <dbReference type="PROSITE-ProRule" id="PRU00169"/>
    </source>
</evidence>
<dbReference type="InterPro" id="IPR011006">
    <property type="entry name" value="CheY-like_superfamily"/>
</dbReference>
<dbReference type="CDD" id="cd00156">
    <property type="entry name" value="REC"/>
    <property type="match status" value="1"/>
</dbReference>
<dbReference type="GO" id="GO:0006355">
    <property type="term" value="P:regulation of DNA-templated transcription"/>
    <property type="evidence" value="ECO:0007669"/>
    <property type="project" value="InterPro"/>
</dbReference>
<dbReference type="STRING" id="1592317.DPF_0486"/>
<keyword evidence="1" id="KW-0547">Nucleotide-binding</keyword>
<dbReference type="EMBL" id="BDFE01000007">
    <property type="protein sequence ID" value="GAU07787.1"/>
    <property type="molecule type" value="Genomic_DNA"/>
</dbReference>
<dbReference type="InterPro" id="IPR025662">
    <property type="entry name" value="Sigma_54_int_dom_ATP-bd_1"/>
</dbReference>
<evidence type="ECO:0000256" key="1">
    <source>
        <dbReference type="ARBA" id="ARBA00022741"/>
    </source>
</evidence>
<dbReference type="PANTHER" id="PTHR32071:SF113">
    <property type="entry name" value="ALGINATE BIOSYNTHESIS TRANSCRIPTIONAL REGULATORY PROTEIN ALGB"/>
    <property type="match status" value="1"/>
</dbReference>
<dbReference type="OrthoDB" id="9763792at2"/>
<proteinExistence type="predicted"/>
<dbReference type="SUPFAM" id="SSF46689">
    <property type="entry name" value="Homeodomain-like"/>
    <property type="match status" value="1"/>
</dbReference>
<dbReference type="InterPro" id="IPR009057">
    <property type="entry name" value="Homeodomain-like_sf"/>
</dbReference>
<accession>A0A194ACC5</accession>
<protein>
    <submittedName>
        <fullName evidence="6">Fis family transcriptional regulator</fullName>
    </submittedName>
</protein>
<name>A0A194ACC5_9BACT</name>
<dbReference type="Pfam" id="PF25601">
    <property type="entry name" value="AAA_lid_14"/>
    <property type="match status" value="1"/>
</dbReference>
<dbReference type="SMART" id="SM00448">
    <property type="entry name" value="REC"/>
    <property type="match status" value="1"/>
</dbReference>
<dbReference type="PANTHER" id="PTHR32071">
    <property type="entry name" value="TRANSCRIPTIONAL REGULATORY PROTEIN"/>
    <property type="match status" value="1"/>
</dbReference>
<dbReference type="Pfam" id="PF00158">
    <property type="entry name" value="Sigma54_activat"/>
    <property type="match status" value="1"/>
</dbReference>
<evidence type="ECO:0000313" key="7">
    <source>
        <dbReference type="Proteomes" id="UP000095200"/>
    </source>
</evidence>
<dbReference type="InterPro" id="IPR001789">
    <property type="entry name" value="Sig_transdc_resp-reg_receiver"/>
</dbReference>
<keyword evidence="3" id="KW-0597">Phosphoprotein</keyword>
<dbReference type="PROSITE" id="PS50110">
    <property type="entry name" value="RESPONSE_REGULATORY"/>
    <property type="match status" value="1"/>
</dbReference>
<dbReference type="Gene3D" id="1.10.8.60">
    <property type="match status" value="1"/>
</dbReference>
<dbReference type="SUPFAM" id="SSF52172">
    <property type="entry name" value="CheY-like"/>
    <property type="match status" value="1"/>
</dbReference>
<evidence type="ECO:0000259" key="4">
    <source>
        <dbReference type="PROSITE" id="PS50045"/>
    </source>
</evidence>
<keyword evidence="2" id="KW-0067">ATP-binding</keyword>
<dbReference type="SUPFAM" id="SSF52540">
    <property type="entry name" value="P-loop containing nucleoside triphosphate hydrolases"/>
    <property type="match status" value="1"/>
</dbReference>
<feature type="domain" description="Response regulatory" evidence="5">
    <location>
        <begin position="3"/>
        <end position="117"/>
    </location>
</feature>
<comment type="caution">
    <text evidence="6">The sequence shown here is derived from an EMBL/GenBank/DDBJ whole genome shotgun (WGS) entry which is preliminary data.</text>
</comment>
<evidence type="ECO:0000256" key="2">
    <source>
        <dbReference type="ARBA" id="ARBA00022840"/>
    </source>
</evidence>
<dbReference type="PROSITE" id="PS50045">
    <property type="entry name" value="SIGMA54_INTERACT_4"/>
    <property type="match status" value="1"/>
</dbReference>
<dbReference type="PROSITE" id="PS00676">
    <property type="entry name" value="SIGMA54_INTERACT_2"/>
    <property type="match status" value="1"/>
</dbReference>
<organism evidence="6 7">
    <name type="scientific">Desulfoplanes formicivorans</name>
    <dbReference type="NCBI Taxonomy" id="1592317"/>
    <lineage>
        <taxon>Bacteria</taxon>
        <taxon>Pseudomonadati</taxon>
        <taxon>Thermodesulfobacteriota</taxon>
        <taxon>Desulfovibrionia</taxon>
        <taxon>Desulfovibrionales</taxon>
        <taxon>Desulfoplanaceae</taxon>
        <taxon>Desulfoplanes</taxon>
    </lineage>
</organism>
<dbReference type="InterPro" id="IPR002078">
    <property type="entry name" value="Sigma_54_int"/>
</dbReference>
<dbReference type="Gene3D" id="1.10.10.60">
    <property type="entry name" value="Homeodomain-like"/>
    <property type="match status" value="1"/>
</dbReference>
<dbReference type="InterPro" id="IPR027417">
    <property type="entry name" value="P-loop_NTPase"/>
</dbReference>
<dbReference type="CDD" id="cd00009">
    <property type="entry name" value="AAA"/>
    <property type="match status" value="1"/>
</dbReference>
<feature type="modified residue" description="4-aspartylphosphate" evidence="3">
    <location>
        <position position="52"/>
    </location>
</feature>
<dbReference type="FunFam" id="3.40.50.300:FF:000006">
    <property type="entry name" value="DNA-binding transcriptional regulator NtrC"/>
    <property type="match status" value="1"/>
</dbReference>
<dbReference type="RefSeq" id="WP_069857291.1">
    <property type="nucleotide sequence ID" value="NZ_BDFE01000007.1"/>
</dbReference>
<dbReference type="Gene3D" id="3.40.50.2300">
    <property type="match status" value="1"/>
</dbReference>
<evidence type="ECO:0000313" key="6">
    <source>
        <dbReference type="EMBL" id="GAU07787.1"/>
    </source>
</evidence>
<dbReference type="GO" id="GO:0000160">
    <property type="term" value="P:phosphorelay signal transduction system"/>
    <property type="evidence" value="ECO:0007669"/>
    <property type="project" value="InterPro"/>
</dbReference>
<dbReference type="GO" id="GO:0005524">
    <property type="term" value="F:ATP binding"/>
    <property type="evidence" value="ECO:0007669"/>
    <property type="project" value="UniProtKB-KW"/>
</dbReference>
<dbReference type="Gene3D" id="3.40.50.300">
    <property type="entry name" value="P-loop containing nucleotide triphosphate hydrolases"/>
    <property type="match status" value="1"/>
</dbReference>
<evidence type="ECO:0000259" key="5">
    <source>
        <dbReference type="PROSITE" id="PS50110"/>
    </source>
</evidence>
<dbReference type="InterPro" id="IPR003593">
    <property type="entry name" value="AAA+_ATPase"/>
</dbReference>
<gene>
    <name evidence="6" type="ORF">DPF_0486</name>
</gene>
<dbReference type="Pfam" id="PF00072">
    <property type="entry name" value="Response_reg"/>
    <property type="match status" value="1"/>
</dbReference>
<dbReference type="InterPro" id="IPR025943">
    <property type="entry name" value="Sigma_54_int_dom_ATP-bd_2"/>
</dbReference>
<sequence>MSRILVIDDDIQVCETMHSLISRMQLTCENAQTLTQGLERLEAAAFDVVFLDVHLPDGDGLDALPTIKEAPSKPEVIILTGKGDPDGAELAIKGGVWDYLVKPSPIKNIMLTLNRVLAYRKEKKRQKPPMALNLEHVIGKSPVMRACFDLVAQAAQCDSNVLITGETGTGKELFARTIHANSLRANGPFIPVDCAALTETILESILFGHVKGAFTGADRDRTGLVKQADTGTLFLDEIGELPVSLQKTFLRFLQERTFRPVGDHRETQSDFRLIAATNRDLETMVLKDSFREDLYFRLKTILLPLPPLRQRKQDIKPLALYFIDQICNIQGKPTKGIDGDVFAILEQYHWRGNVRELANTLERAVVAAGEGKTIFAMHLPPDIRIKVVKNQLQGRSLPAPPSPPGTDPLPHPGISDPCPHIPALREFRSDMEKRYLQNLMQETRNDLKKMLKLSGLSRSHFYALIKKHGIDV</sequence>
<dbReference type="SMART" id="SM00382">
    <property type="entry name" value="AAA"/>
    <property type="match status" value="1"/>
</dbReference>
<reference evidence="7" key="1">
    <citation type="submission" date="2016-06" db="EMBL/GenBank/DDBJ databases">
        <title>Draft genome sequence of Desulfoplanes formicivorans strain Pf12B.</title>
        <authorList>
            <person name="Watanabe M."/>
            <person name="Kojima H."/>
            <person name="Fukui M."/>
        </authorList>
    </citation>
    <scope>NUCLEOTIDE SEQUENCE [LARGE SCALE GENOMIC DNA]</scope>
    <source>
        <strain evidence="7">Pf12B</strain>
    </source>
</reference>
<dbReference type="InterPro" id="IPR058031">
    <property type="entry name" value="AAA_lid_NorR"/>
</dbReference>
<dbReference type="Proteomes" id="UP000095200">
    <property type="component" value="Unassembled WGS sequence"/>
</dbReference>
<feature type="domain" description="Sigma-54 factor interaction" evidence="4">
    <location>
        <begin position="137"/>
        <end position="366"/>
    </location>
</feature>
<dbReference type="PROSITE" id="PS00675">
    <property type="entry name" value="SIGMA54_INTERACT_1"/>
    <property type="match status" value="1"/>
</dbReference>